<sequence>MDMDDPLVTIRMQYVEDLEDILQCPVCWELPSGLIFTCMKGHHICEHCQTNDGLNVCPSCESNFNGSRNYLAESLSSKFDDIKNSILDPAHRINRKIVKKHIETQTASTETISVNTQTEVDNNSVSTQTNFSECSIETQTELNVFDVGTQTDKQLQPNTGASFMVKENHNVTVGAIKEDSTSTKDNNYTISCLLESCEDKCSYDNIVRHIELNHKEHLMKVNLPKNDGLYRTEWNILYGKGTSFDYAINILDIGLIFFNVSIDPEGNLSGNIEVVKYYGINEQQLYYVLMITNSQNGLLSDVFKGVVPSYLCEKNKNTDNIFISGASFSRYLLNEKKRFDCSLTLYRPEDF</sequence>
<comment type="caution">
    <text evidence="1">The sequence shown here is derived from an EMBL/GenBank/DDBJ whole genome shotgun (WGS) entry which is preliminary data.</text>
</comment>
<dbReference type="Proteomes" id="UP000215335">
    <property type="component" value="Unassembled WGS sequence"/>
</dbReference>
<keyword evidence="2" id="KW-1185">Reference proteome</keyword>
<dbReference type="STRING" id="543379.A0A232ES30"/>
<evidence type="ECO:0008006" key="3">
    <source>
        <dbReference type="Google" id="ProtNLM"/>
    </source>
</evidence>
<evidence type="ECO:0000313" key="2">
    <source>
        <dbReference type="Proteomes" id="UP000215335"/>
    </source>
</evidence>
<organism evidence="1 2">
    <name type="scientific">Trichomalopsis sarcophagae</name>
    <dbReference type="NCBI Taxonomy" id="543379"/>
    <lineage>
        <taxon>Eukaryota</taxon>
        <taxon>Metazoa</taxon>
        <taxon>Ecdysozoa</taxon>
        <taxon>Arthropoda</taxon>
        <taxon>Hexapoda</taxon>
        <taxon>Insecta</taxon>
        <taxon>Pterygota</taxon>
        <taxon>Neoptera</taxon>
        <taxon>Endopterygota</taxon>
        <taxon>Hymenoptera</taxon>
        <taxon>Apocrita</taxon>
        <taxon>Proctotrupomorpha</taxon>
        <taxon>Chalcidoidea</taxon>
        <taxon>Pteromalidae</taxon>
        <taxon>Pteromalinae</taxon>
        <taxon>Trichomalopsis</taxon>
    </lineage>
</organism>
<dbReference type="AlphaFoldDB" id="A0A232ES30"/>
<accession>A0A232ES30</accession>
<protein>
    <recommendedName>
        <fullName evidence="3">RING-type domain-containing protein</fullName>
    </recommendedName>
</protein>
<dbReference type="EMBL" id="NNAY01002531">
    <property type="protein sequence ID" value="OXU21127.1"/>
    <property type="molecule type" value="Genomic_DNA"/>
</dbReference>
<dbReference type="InterPro" id="IPR013083">
    <property type="entry name" value="Znf_RING/FYVE/PHD"/>
</dbReference>
<reference evidence="1 2" key="1">
    <citation type="journal article" date="2017" name="Curr. Biol.">
        <title>The Evolution of Venom by Co-option of Single-Copy Genes.</title>
        <authorList>
            <person name="Martinson E.O."/>
            <person name="Mrinalini"/>
            <person name="Kelkar Y.D."/>
            <person name="Chang C.H."/>
            <person name="Werren J.H."/>
        </authorList>
    </citation>
    <scope>NUCLEOTIDE SEQUENCE [LARGE SCALE GENOMIC DNA]</scope>
    <source>
        <strain evidence="1 2">Alberta</strain>
        <tissue evidence="1">Whole body</tissue>
    </source>
</reference>
<proteinExistence type="predicted"/>
<dbReference type="Gene3D" id="3.30.40.10">
    <property type="entry name" value="Zinc/RING finger domain, C3HC4 (zinc finger)"/>
    <property type="match status" value="1"/>
</dbReference>
<dbReference type="OrthoDB" id="4788989at2759"/>
<dbReference type="SUPFAM" id="SSF57850">
    <property type="entry name" value="RING/U-box"/>
    <property type="match status" value="1"/>
</dbReference>
<gene>
    <name evidence="1" type="ORF">TSAR_012555</name>
</gene>
<name>A0A232ES30_9HYME</name>
<evidence type="ECO:0000313" key="1">
    <source>
        <dbReference type="EMBL" id="OXU21127.1"/>
    </source>
</evidence>